<dbReference type="AlphaFoldDB" id="A0A8C3VMI2"/>
<evidence type="ECO:0000313" key="3">
    <source>
        <dbReference type="Ensembl" id="ENSCWAP00000001761.1"/>
    </source>
</evidence>
<gene>
    <name evidence="3" type="primary">CCDC183</name>
</gene>
<feature type="region of interest" description="Disordered" evidence="2">
    <location>
        <begin position="268"/>
        <end position="293"/>
    </location>
</feature>
<dbReference type="InterPro" id="IPR043247">
    <property type="entry name" value="CCDC183"/>
</dbReference>
<name>A0A8C3VMI2_9CETA</name>
<accession>A0A8C3VMI2</accession>
<dbReference type="GeneTree" id="ENSGT00940000163544"/>
<organism evidence="3 4">
    <name type="scientific">Catagonus wagneri</name>
    <name type="common">Chacoan peccary</name>
    <dbReference type="NCBI Taxonomy" id="51154"/>
    <lineage>
        <taxon>Eukaryota</taxon>
        <taxon>Metazoa</taxon>
        <taxon>Chordata</taxon>
        <taxon>Craniata</taxon>
        <taxon>Vertebrata</taxon>
        <taxon>Euteleostomi</taxon>
        <taxon>Mammalia</taxon>
        <taxon>Eutheria</taxon>
        <taxon>Laurasiatheria</taxon>
        <taxon>Artiodactyla</taxon>
        <taxon>Suina</taxon>
        <taxon>Tayassuidae</taxon>
        <taxon>Catagonus</taxon>
    </lineage>
</organism>
<proteinExistence type="predicted"/>
<reference evidence="3" key="2">
    <citation type="submission" date="2025-09" db="UniProtKB">
        <authorList>
            <consortium name="Ensembl"/>
        </authorList>
    </citation>
    <scope>IDENTIFICATION</scope>
</reference>
<dbReference type="Proteomes" id="UP000694540">
    <property type="component" value="Unplaced"/>
</dbReference>
<dbReference type="PANTHER" id="PTHR47115:SF1">
    <property type="entry name" value="COILED-COIL DOMAIN-CONTAINING PROTEIN 183"/>
    <property type="match status" value="1"/>
</dbReference>
<dbReference type="Ensembl" id="ENSCWAT00000001933.1">
    <property type="protein sequence ID" value="ENSCWAP00000001761.1"/>
    <property type="gene ID" value="ENSCWAG00000001449.1"/>
</dbReference>
<keyword evidence="1" id="KW-0175">Coiled coil</keyword>
<reference evidence="3" key="1">
    <citation type="submission" date="2025-08" db="UniProtKB">
        <authorList>
            <consortium name="Ensembl"/>
        </authorList>
    </citation>
    <scope>IDENTIFICATION</scope>
</reference>
<dbReference type="PANTHER" id="PTHR47115">
    <property type="entry name" value="COILED-COIL DOMAIN-CONTAINING PROTEIN 183"/>
    <property type="match status" value="1"/>
</dbReference>
<sequence>MRIRRGANTEEQLRELKSMTRLQEQCRALQTQLAREKMVKNKAAMTVLRSSVRLGSQDCALAKKYDQQTISKACGKDQPMRLAHGRCTVEVAREKLRKYVFDRVNVHNALMHLVRRRGQTLESLQLQLASLQSQPHATKEELRMLQVIRQLENNIEKTMVKITTSQNIHLLYADLLDHLKKKLAGYPTELDKLQSLVADYCSELSDMTAMSQDAMTITEEVKTNMEQEEASFVAERRAREHRLNQRRKLIDKIHTKEASEKYRRGRRDLDFPSNLMGPETPKTRKRDSAEADITHQRHMTALVEKVKTALRCSHLWDIAGRFLAQRDTEENLELQMEDCEERRAQLKASMKKLETEEAMLKFHQVPGSVSFRSAEKKMMDMLKEEEARLQLAHASMTKSQRLLLAIQTGIDNLYLRLTGIHLPTAQEEVLPPDALDVYSKLAFCERKLLYLDGRVQALSRTKEVSSKVRDALESSTLKEKQNTRISFEDLEEDVIETFQFADVDHSYVPSRAEIKRQGQRLIEGRLKVAKKKKK</sequence>
<evidence type="ECO:0000313" key="4">
    <source>
        <dbReference type="Proteomes" id="UP000694540"/>
    </source>
</evidence>
<protein>
    <submittedName>
        <fullName evidence="3">Coiled-coil domain containing 183</fullName>
    </submittedName>
</protein>
<feature type="coiled-coil region" evidence="1">
    <location>
        <begin position="329"/>
        <end position="356"/>
    </location>
</feature>
<evidence type="ECO:0000256" key="1">
    <source>
        <dbReference type="SAM" id="Coils"/>
    </source>
</evidence>
<keyword evidence="4" id="KW-1185">Reference proteome</keyword>
<evidence type="ECO:0000256" key="2">
    <source>
        <dbReference type="SAM" id="MobiDB-lite"/>
    </source>
</evidence>